<evidence type="ECO:0000256" key="4">
    <source>
        <dbReference type="ARBA" id="ARBA00022692"/>
    </source>
</evidence>
<feature type="active site" evidence="9">
    <location>
        <position position="133"/>
    </location>
</feature>
<evidence type="ECO:0000256" key="10">
    <source>
        <dbReference type="RuleBase" id="RU000594"/>
    </source>
</evidence>
<feature type="transmembrane region" description="Helical" evidence="9">
    <location>
        <begin position="102"/>
        <end position="123"/>
    </location>
</feature>
<accession>A0A6N2SGP3</accession>
<evidence type="ECO:0000256" key="11">
    <source>
        <dbReference type="RuleBase" id="RU004181"/>
    </source>
</evidence>
<keyword evidence="12" id="KW-0449">Lipoprotein</keyword>
<keyword evidence="8 9" id="KW-0472">Membrane</keyword>
<evidence type="ECO:0000256" key="7">
    <source>
        <dbReference type="ARBA" id="ARBA00022989"/>
    </source>
</evidence>
<protein>
    <recommendedName>
        <fullName evidence="9">Lipoprotein signal peptidase</fullName>
        <ecNumber evidence="9">3.4.23.36</ecNumber>
    </recommendedName>
    <alternativeName>
        <fullName evidence="9">Prolipoprotein signal peptidase</fullName>
    </alternativeName>
    <alternativeName>
        <fullName evidence="9">Signal peptidase II</fullName>
        <shortName evidence="9">SPase II</shortName>
    </alternativeName>
</protein>
<keyword evidence="6 9" id="KW-0378">Hydrolase</keyword>
<dbReference type="InterPro" id="IPR001872">
    <property type="entry name" value="Peptidase_A8"/>
</dbReference>
<comment type="similarity">
    <text evidence="1 9 11">Belongs to the peptidase A8 family.</text>
</comment>
<dbReference type="RefSeq" id="WP_156353471.1">
    <property type="nucleotide sequence ID" value="NZ_CACRST010000010.1"/>
</dbReference>
<evidence type="ECO:0000256" key="2">
    <source>
        <dbReference type="ARBA" id="ARBA00022475"/>
    </source>
</evidence>
<keyword evidence="5 9" id="KW-0064">Aspartyl protease</keyword>
<comment type="pathway">
    <text evidence="9">Protein modification; lipoprotein biosynthesis (signal peptide cleavage).</text>
</comment>
<dbReference type="GO" id="GO:0004190">
    <property type="term" value="F:aspartic-type endopeptidase activity"/>
    <property type="evidence" value="ECO:0007669"/>
    <property type="project" value="UniProtKB-UniRule"/>
</dbReference>
<dbReference type="PANTHER" id="PTHR33695:SF1">
    <property type="entry name" value="LIPOPROTEIN SIGNAL PEPTIDASE"/>
    <property type="match status" value="1"/>
</dbReference>
<evidence type="ECO:0000256" key="3">
    <source>
        <dbReference type="ARBA" id="ARBA00022670"/>
    </source>
</evidence>
<comment type="subcellular location">
    <subcellularLocation>
        <location evidence="9">Cell membrane</location>
        <topology evidence="9">Multi-pass membrane protein</topology>
    </subcellularLocation>
</comment>
<feature type="transmembrane region" description="Helical" evidence="9">
    <location>
        <begin position="144"/>
        <end position="167"/>
    </location>
</feature>
<comment type="catalytic activity">
    <reaction evidence="9 10">
        <text>Release of signal peptides from bacterial membrane prolipoproteins. Hydrolyzes -Xaa-Yaa-Zaa-|-(S,diacylglyceryl)Cys-, in which Xaa is hydrophobic (preferably Leu), and Yaa (Ala or Ser) and Zaa (Gly or Ala) have small, neutral side chains.</text>
        <dbReference type="EC" id="3.4.23.36"/>
    </reaction>
</comment>
<reference evidence="12" key="1">
    <citation type="submission" date="2019-11" db="EMBL/GenBank/DDBJ databases">
        <authorList>
            <person name="Feng L."/>
        </authorList>
    </citation>
    <scope>NUCLEOTIDE SEQUENCE</scope>
    <source>
        <strain evidence="12">BgluceraseaLFYP119</strain>
    </source>
</reference>
<feature type="transmembrane region" description="Helical" evidence="9">
    <location>
        <begin position="78"/>
        <end position="96"/>
    </location>
</feature>
<keyword evidence="7 9" id="KW-1133">Transmembrane helix</keyword>
<comment type="function">
    <text evidence="9 10">This protein specifically catalyzes the removal of signal peptides from prolipoproteins.</text>
</comment>
<name>A0A6N2SGP3_9FIRM</name>
<feature type="active site" evidence="9">
    <location>
        <position position="149"/>
    </location>
</feature>
<dbReference type="PANTHER" id="PTHR33695">
    <property type="entry name" value="LIPOPROTEIN SIGNAL PEPTIDASE"/>
    <property type="match status" value="1"/>
</dbReference>
<evidence type="ECO:0000313" key="12">
    <source>
        <dbReference type="EMBL" id="VYS92402.1"/>
    </source>
</evidence>
<dbReference type="NCBIfam" id="TIGR00077">
    <property type="entry name" value="lspA"/>
    <property type="match status" value="1"/>
</dbReference>
<dbReference type="HAMAP" id="MF_00161">
    <property type="entry name" value="LspA"/>
    <property type="match status" value="1"/>
</dbReference>
<keyword evidence="3 9" id="KW-0645">Protease</keyword>
<feature type="transmembrane region" description="Helical" evidence="9">
    <location>
        <begin position="17"/>
        <end position="33"/>
    </location>
</feature>
<dbReference type="GO" id="GO:0006508">
    <property type="term" value="P:proteolysis"/>
    <property type="evidence" value="ECO:0007669"/>
    <property type="project" value="UniProtKB-KW"/>
</dbReference>
<evidence type="ECO:0000256" key="1">
    <source>
        <dbReference type="ARBA" id="ARBA00006139"/>
    </source>
</evidence>
<dbReference type="PROSITE" id="PS00855">
    <property type="entry name" value="SPASE_II"/>
    <property type="match status" value="1"/>
</dbReference>
<dbReference type="EC" id="3.4.23.36" evidence="9"/>
<evidence type="ECO:0000256" key="6">
    <source>
        <dbReference type="ARBA" id="ARBA00022801"/>
    </source>
</evidence>
<gene>
    <name evidence="9 12" type="primary">lspA</name>
    <name evidence="12" type="ORF">BGLFYP119_01125</name>
</gene>
<keyword evidence="2 9" id="KW-1003">Cell membrane</keyword>
<proteinExistence type="inferred from homology"/>
<organism evidence="12">
    <name type="scientific">Blautia glucerasea</name>
    <dbReference type="NCBI Taxonomy" id="536633"/>
    <lineage>
        <taxon>Bacteria</taxon>
        <taxon>Bacillati</taxon>
        <taxon>Bacillota</taxon>
        <taxon>Clostridia</taxon>
        <taxon>Lachnospirales</taxon>
        <taxon>Lachnospiraceae</taxon>
        <taxon>Blautia</taxon>
    </lineage>
</organism>
<sequence length="182" mass="20692">MTSIKENARLNKACPEALSWLLWGFLFLGLTFFDQWTKSLAKGHLQGTEGITLIPSVLKLSYLENRGMAFGMFQGKQFIFIGLCLVFLILLLYLFARIPKTFFYLPLMITGAILGAGALGNLIDRIFLGYVVDFIYFPLIDFPVFNVADIFVVCGGFSLVLLSIFYYQDEDFDFITKKRKNS</sequence>
<keyword evidence="4 9" id="KW-0812">Transmembrane</keyword>
<dbReference type="EMBL" id="CACRST010000010">
    <property type="protein sequence ID" value="VYS92402.1"/>
    <property type="molecule type" value="Genomic_DNA"/>
</dbReference>
<dbReference type="UniPathway" id="UPA00665"/>
<evidence type="ECO:0000256" key="8">
    <source>
        <dbReference type="ARBA" id="ARBA00023136"/>
    </source>
</evidence>
<evidence type="ECO:0000256" key="5">
    <source>
        <dbReference type="ARBA" id="ARBA00022750"/>
    </source>
</evidence>
<dbReference type="PRINTS" id="PR00781">
    <property type="entry name" value="LIPOSIGPTASE"/>
</dbReference>
<evidence type="ECO:0000256" key="9">
    <source>
        <dbReference type="HAMAP-Rule" id="MF_00161"/>
    </source>
</evidence>
<dbReference type="Pfam" id="PF01252">
    <property type="entry name" value="Peptidase_A8"/>
    <property type="match status" value="1"/>
</dbReference>
<dbReference type="AlphaFoldDB" id="A0A6N2SGP3"/>
<dbReference type="GO" id="GO:0005886">
    <property type="term" value="C:plasma membrane"/>
    <property type="evidence" value="ECO:0007669"/>
    <property type="project" value="UniProtKB-SubCell"/>
</dbReference>